<keyword evidence="7" id="KW-0862">Zinc</keyword>
<proteinExistence type="predicted"/>
<reference evidence="10 11" key="1">
    <citation type="submission" date="2019-07" db="EMBL/GenBank/DDBJ databases">
        <title>Whole genome shotgun sequence of Methylobacterium haplocladii NBRC 107714.</title>
        <authorList>
            <person name="Hosoyama A."/>
            <person name="Uohara A."/>
            <person name="Ohji S."/>
            <person name="Ichikawa N."/>
        </authorList>
    </citation>
    <scope>NUCLEOTIDE SEQUENCE [LARGE SCALE GENOMIC DNA]</scope>
    <source>
        <strain evidence="10 11">NBRC 107714</strain>
    </source>
</reference>
<feature type="region of interest" description="Disordered" evidence="8">
    <location>
        <begin position="247"/>
        <end position="274"/>
    </location>
</feature>
<accession>A0A512INA9</accession>
<comment type="cofactor">
    <cofactor evidence="7">
        <name>Zn(2+)</name>
        <dbReference type="ChEBI" id="CHEBI:29105"/>
    </cofactor>
</comment>
<keyword evidence="4 9" id="KW-1133">Transmembrane helix</keyword>
<evidence type="ECO:0000256" key="6">
    <source>
        <dbReference type="PIRSR" id="PIRSR608901-1"/>
    </source>
</evidence>
<evidence type="ECO:0000256" key="2">
    <source>
        <dbReference type="ARBA" id="ARBA00022692"/>
    </source>
</evidence>
<dbReference type="InterPro" id="IPR008901">
    <property type="entry name" value="ACER"/>
</dbReference>
<evidence type="ECO:0000256" key="5">
    <source>
        <dbReference type="ARBA" id="ARBA00023136"/>
    </source>
</evidence>
<keyword evidence="2 9" id="KW-0812">Transmembrane</keyword>
<dbReference type="EMBL" id="BJZT01000014">
    <property type="protein sequence ID" value="GEO99197.1"/>
    <property type="molecule type" value="Genomic_DNA"/>
</dbReference>
<dbReference type="Proteomes" id="UP000321258">
    <property type="component" value="Unassembled WGS sequence"/>
</dbReference>
<keyword evidence="11" id="KW-1185">Reference proteome</keyword>
<feature type="transmembrane region" description="Helical" evidence="9">
    <location>
        <begin position="173"/>
        <end position="191"/>
    </location>
</feature>
<feature type="transmembrane region" description="Helical" evidence="9">
    <location>
        <begin position="20"/>
        <end position="42"/>
    </location>
</feature>
<feature type="binding site" evidence="6">
    <location>
        <position position="23"/>
    </location>
    <ligand>
        <name>Ca(2+)</name>
        <dbReference type="ChEBI" id="CHEBI:29108"/>
    </ligand>
</feature>
<feature type="binding site" evidence="7">
    <location>
        <position position="208"/>
    </location>
    <ligand>
        <name>Zn(2+)</name>
        <dbReference type="ChEBI" id="CHEBI:29105"/>
        <note>catalytic</note>
    </ligand>
</feature>
<evidence type="ECO:0000256" key="8">
    <source>
        <dbReference type="SAM" id="MobiDB-lite"/>
    </source>
</evidence>
<dbReference type="OrthoDB" id="277121at2"/>
<dbReference type="GO" id="GO:0016020">
    <property type="term" value="C:membrane"/>
    <property type="evidence" value="ECO:0007669"/>
    <property type="project" value="UniProtKB-SubCell"/>
</dbReference>
<evidence type="ECO:0008006" key="12">
    <source>
        <dbReference type="Google" id="ProtNLM"/>
    </source>
</evidence>
<evidence type="ECO:0000256" key="4">
    <source>
        <dbReference type="ARBA" id="ARBA00022989"/>
    </source>
</evidence>
<gene>
    <name evidence="10" type="ORF">MHA02_15850</name>
</gene>
<comment type="caution">
    <text evidence="10">The sequence shown here is derived from an EMBL/GenBank/DDBJ whole genome shotgun (WGS) entry which is preliminary data.</text>
</comment>
<dbReference type="GO" id="GO:0006672">
    <property type="term" value="P:ceramide metabolic process"/>
    <property type="evidence" value="ECO:0007669"/>
    <property type="project" value="InterPro"/>
</dbReference>
<comment type="subcellular location">
    <subcellularLocation>
        <location evidence="1">Membrane</location>
        <topology evidence="1">Multi-pass membrane protein</topology>
    </subcellularLocation>
</comment>
<organism evidence="10 11">
    <name type="scientific">Methylobacterium haplocladii</name>
    <dbReference type="NCBI Taxonomy" id="1176176"/>
    <lineage>
        <taxon>Bacteria</taxon>
        <taxon>Pseudomonadati</taxon>
        <taxon>Pseudomonadota</taxon>
        <taxon>Alphaproteobacteria</taxon>
        <taxon>Hyphomicrobiales</taxon>
        <taxon>Methylobacteriaceae</taxon>
        <taxon>Methylobacterium</taxon>
    </lineage>
</organism>
<feature type="binding site" evidence="7">
    <location>
        <position position="204"/>
    </location>
    <ligand>
        <name>Zn(2+)</name>
        <dbReference type="ChEBI" id="CHEBI:29105"/>
        <note>catalytic</note>
    </ligand>
</feature>
<evidence type="ECO:0000256" key="1">
    <source>
        <dbReference type="ARBA" id="ARBA00004141"/>
    </source>
</evidence>
<evidence type="ECO:0000256" key="3">
    <source>
        <dbReference type="ARBA" id="ARBA00022801"/>
    </source>
</evidence>
<feature type="transmembrane region" description="Helical" evidence="9">
    <location>
        <begin position="109"/>
        <end position="128"/>
    </location>
</feature>
<feature type="transmembrane region" description="Helical" evidence="9">
    <location>
        <begin position="54"/>
        <end position="72"/>
    </location>
</feature>
<evidence type="ECO:0000313" key="10">
    <source>
        <dbReference type="EMBL" id="GEO99197.1"/>
    </source>
</evidence>
<dbReference type="AlphaFoldDB" id="A0A512INA9"/>
<dbReference type="GO" id="GO:0046872">
    <property type="term" value="F:metal ion binding"/>
    <property type="evidence" value="ECO:0007669"/>
    <property type="project" value="UniProtKB-KW"/>
</dbReference>
<evidence type="ECO:0000256" key="9">
    <source>
        <dbReference type="SAM" id="Phobius"/>
    </source>
</evidence>
<protein>
    <recommendedName>
        <fullName evidence="12">Ceramidase</fullName>
    </recommendedName>
</protein>
<keyword evidence="6" id="KW-0479">Metal-binding</keyword>
<keyword evidence="5 9" id="KW-0472">Membrane</keyword>
<sequence>MDASWFAPVMAYCERLDGGFWAEPLNAVSNGAFIAAAGAAVLRERRAHHRDPAALVLAALVAVVGIGSFLFHTLANRWSMLADVIPIGLFIYAYVLLAMRRFLGLPSFPAVAITLAFAGLNLGFAAMADRVLGQSSAALTNGSIDYVPAVLALLGVGGVLTRSTTPARRRAGLSLLGIAALFLLSLTFRTIDRSVCAVLASGTHFLWHLLNALVLYRLIVTALHFGDSEFLSGDLDLPAMRSMAGLGNRSRRARPRTMQATASGPPRPRTPWTL</sequence>
<keyword evidence="3" id="KW-0378">Hydrolase</keyword>
<keyword evidence="6" id="KW-0106">Calcium</keyword>
<feature type="transmembrane region" description="Helical" evidence="9">
    <location>
        <begin position="143"/>
        <end position="161"/>
    </location>
</feature>
<evidence type="ECO:0000313" key="11">
    <source>
        <dbReference type="Proteomes" id="UP000321258"/>
    </source>
</evidence>
<feature type="transmembrane region" description="Helical" evidence="9">
    <location>
        <begin position="197"/>
        <end position="219"/>
    </location>
</feature>
<feature type="binding site" evidence="7">
    <location>
        <position position="72"/>
    </location>
    <ligand>
        <name>Zn(2+)</name>
        <dbReference type="ChEBI" id="CHEBI:29105"/>
        <note>catalytic</note>
    </ligand>
</feature>
<feature type="transmembrane region" description="Helical" evidence="9">
    <location>
        <begin position="78"/>
        <end position="97"/>
    </location>
</feature>
<dbReference type="Pfam" id="PF05875">
    <property type="entry name" value="Ceramidase"/>
    <property type="match status" value="1"/>
</dbReference>
<evidence type="ECO:0000256" key="7">
    <source>
        <dbReference type="PIRSR" id="PIRSR608901-2"/>
    </source>
</evidence>
<feature type="compositionally biased region" description="Pro residues" evidence="8">
    <location>
        <begin position="265"/>
        <end position="274"/>
    </location>
</feature>
<name>A0A512INA9_9HYPH</name>
<dbReference type="GO" id="GO:0016811">
    <property type="term" value="F:hydrolase activity, acting on carbon-nitrogen (but not peptide) bonds, in linear amides"/>
    <property type="evidence" value="ECO:0007669"/>
    <property type="project" value="InterPro"/>
</dbReference>